<protein>
    <recommendedName>
        <fullName evidence="1">Putative regulatory protein FmdB zinc ribbon domain-containing protein</fullName>
    </recommendedName>
</protein>
<gene>
    <name evidence="2" type="ORF">MM415B03904_0003</name>
</gene>
<evidence type="ECO:0000313" key="2">
    <source>
        <dbReference type="EMBL" id="QJA94285.1"/>
    </source>
</evidence>
<proteinExistence type="predicted"/>
<dbReference type="SMART" id="SM00834">
    <property type="entry name" value="CxxC_CXXC_SSSS"/>
    <property type="match status" value="1"/>
</dbReference>
<accession>A0A6M3LNH6</accession>
<dbReference type="InterPro" id="IPR013429">
    <property type="entry name" value="Regulatory_FmdB_Zinc_ribbon"/>
</dbReference>
<organism evidence="2">
    <name type="scientific">viral metagenome</name>
    <dbReference type="NCBI Taxonomy" id="1070528"/>
    <lineage>
        <taxon>unclassified sequences</taxon>
        <taxon>metagenomes</taxon>
        <taxon>organismal metagenomes</taxon>
    </lineage>
</organism>
<dbReference type="NCBIfam" id="TIGR02605">
    <property type="entry name" value="CxxC_CxxC_SSSS"/>
    <property type="match status" value="1"/>
</dbReference>
<dbReference type="EMBL" id="MT143219">
    <property type="protein sequence ID" value="QJA94285.1"/>
    <property type="molecule type" value="Genomic_DNA"/>
</dbReference>
<sequence length="83" mass="9566">MPLYEYHCGECDVVIQAEFDIDGFPREIECSCGGIAKKIISRTSFNLSPWNESLRGEIDYAMTPQEKSERTVTKNHIPKNLKW</sequence>
<dbReference type="AlphaFoldDB" id="A0A6M3LNH6"/>
<reference evidence="2" key="1">
    <citation type="submission" date="2020-03" db="EMBL/GenBank/DDBJ databases">
        <title>The deep terrestrial virosphere.</title>
        <authorList>
            <person name="Holmfeldt K."/>
            <person name="Nilsson E."/>
            <person name="Simone D."/>
            <person name="Lopez-Fernandez M."/>
            <person name="Wu X."/>
            <person name="de Brujin I."/>
            <person name="Lundin D."/>
            <person name="Andersson A."/>
            <person name="Bertilsson S."/>
            <person name="Dopson M."/>
        </authorList>
    </citation>
    <scope>NUCLEOTIDE SEQUENCE</scope>
    <source>
        <strain evidence="2">MM415B03904</strain>
    </source>
</reference>
<feature type="domain" description="Putative regulatory protein FmdB zinc ribbon" evidence="1">
    <location>
        <begin position="1"/>
        <end position="41"/>
    </location>
</feature>
<name>A0A6M3LNH6_9ZZZZ</name>
<evidence type="ECO:0000259" key="1">
    <source>
        <dbReference type="SMART" id="SM00834"/>
    </source>
</evidence>